<evidence type="ECO:0000313" key="1">
    <source>
        <dbReference type="EMBL" id="KAK9749891.1"/>
    </source>
</evidence>
<dbReference type="PANTHER" id="PTHR33052">
    <property type="entry name" value="DUF4228 DOMAIN PROTEIN-RELATED"/>
    <property type="match status" value="1"/>
</dbReference>
<name>A0AAW1MUG6_SAPOF</name>
<sequence length="164" mass="17547">MGICTSCTSTSESTAKLILENGKLEEFSYPVKVSFLLNKHPNVFICNSDDMEFDAVLTAVRERDELQLGELYFALPLGKLGRPLSAEEMAALAVKANAALLLTGGGDKCGCKSKTGFFGKNVRKSSSKVADIGSATVKSGGKNVIWNGRRGRMLLANNLSVIPE</sequence>
<organism evidence="1 2">
    <name type="scientific">Saponaria officinalis</name>
    <name type="common">Common soapwort</name>
    <name type="synonym">Lychnis saponaria</name>
    <dbReference type="NCBI Taxonomy" id="3572"/>
    <lineage>
        <taxon>Eukaryota</taxon>
        <taxon>Viridiplantae</taxon>
        <taxon>Streptophyta</taxon>
        <taxon>Embryophyta</taxon>
        <taxon>Tracheophyta</taxon>
        <taxon>Spermatophyta</taxon>
        <taxon>Magnoliopsida</taxon>
        <taxon>eudicotyledons</taxon>
        <taxon>Gunneridae</taxon>
        <taxon>Pentapetalae</taxon>
        <taxon>Caryophyllales</taxon>
        <taxon>Caryophyllaceae</taxon>
        <taxon>Caryophylleae</taxon>
        <taxon>Saponaria</taxon>
    </lineage>
</organism>
<keyword evidence="2" id="KW-1185">Reference proteome</keyword>
<protein>
    <submittedName>
        <fullName evidence="1">Uncharacterized protein</fullName>
    </submittedName>
</protein>
<gene>
    <name evidence="1" type="ORF">RND81_02G158300</name>
</gene>
<dbReference type="EMBL" id="JBDFQZ010000002">
    <property type="protein sequence ID" value="KAK9749891.1"/>
    <property type="molecule type" value="Genomic_DNA"/>
</dbReference>
<accession>A0AAW1MUG6</accession>
<reference evidence="1" key="1">
    <citation type="submission" date="2024-03" db="EMBL/GenBank/DDBJ databases">
        <title>WGS assembly of Saponaria officinalis var. Norfolk2.</title>
        <authorList>
            <person name="Jenkins J."/>
            <person name="Shu S."/>
            <person name="Grimwood J."/>
            <person name="Barry K."/>
            <person name="Goodstein D."/>
            <person name="Schmutz J."/>
            <person name="Leebens-Mack J."/>
            <person name="Osbourn A."/>
        </authorList>
    </citation>
    <scope>NUCLEOTIDE SEQUENCE [LARGE SCALE GENOMIC DNA]</scope>
    <source>
        <strain evidence="1">JIC</strain>
    </source>
</reference>
<dbReference type="Pfam" id="PF14009">
    <property type="entry name" value="PADRE"/>
    <property type="match status" value="1"/>
</dbReference>
<dbReference type="AlphaFoldDB" id="A0AAW1MUG6"/>
<proteinExistence type="predicted"/>
<dbReference type="Proteomes" id="UP001443914">
    <property type="component" value="Unassembled WGS sequence"/>
</dbReference>
<comment type="caution">
    <text evidence="1">The sequence shown here is derived from an EMBL/GenBank/DDBJ whole genome shotgun (WGS) entry which is preliminary data.</text>
</comment>
<evidence type="ECO:0000313" key="2">
    <source>
        <dbReference type="Proteomes" id="UP001443914"/>
    </source>
</evidence>
<dbReference type="InterPro" id="IPR025322">
    <property type="entry name" value="PADRE_dom"/>
</dbReference>